<accession>A0A645GU30</accession>
<sequence length="206" mass="23847">MPTAGQLPVVKLPPVENSDSNPPILGQQAVIKTLTPPQPIAPAIERHAGNQPQPVRLRPHRRQTQVRLHQAVTARRQIPVRIRHPDRLIFTARRDKPRQRQYFAAFQRRFQHRRQTGLGPVRTVSDHPGRPLKLRQRQNPRRNRPVQQQPLVRGNRPPPRQILLPQHLLLVPARFFRHGHRTASFVPAACRRIRSKYSIRSLILAS</sequence>
<proteinExistence type="predicted"/>
<gene>
    <name evidence="2" type="ORF">SDC9_177738</name>
</gene>
<feature type="region of interest" description="Disordered" evidence="1">
    <location>
        <begin position="114"/>
        <end position="159"/>
    </location>
</feature>
<name>A0A645GU30_9ZZZZ</name>
<evidence type="ECO:0000313" key="2">
    <source>
        <dbReference type="EMBL" id="MPN30275.1"/>
    </source>
</evidence>
<protein>
    <submittedName>
        <fullName evidence="2">Uncharacterized protein</fullName>
    </submittedName>
</protein>
<organism evidence="2">
    <name type="scientific">bioreactor metagenome</name>
    <dbReference type="NCBI Taxonomy" id="1076179"/>
    <lineage>
        <taxon>unclassified sequences</taxon>
        <taxon>metagenomes</taxon>
        <taxon>ecological metagenomes</taxon>
    </lineage>
</organism>
<feature type="compositionally biased region" description="Basic residues" evidence="1">
    <location>
        <begin position="130"/>
        <end position="144"/>
    </location>
</feature>
<comment type="caution">
    <text evidence="2">The sequence shown here is derived from an EMBL/GenBank/DDBJ whole genome shotgun (WGS) entry which is preliminary data.</text>
</comment>
<dbReference type="EMBL" id="VSSQ01081329">
    <property type="protein sequence ID" value="MPN30275.1"/>
    <property type="molecule type" value="Genomic_DNA"/>
</dbReference>
<dbReference type="AlphaFoldDB" id="A0A645GU30"/>
<reference evidence="2" key="1">
    <citation type="submission" date="2019-08" db="EMBL/GenBank/DDBJ databases">
        <authorList>
            <person name="Kucharzyk K."/>
            <person name="Murdoch R.W."/>
            <person name="Higgins S."/>
            <person name="Loffler F."/>
        </authorList>
    </citation>
    <scope>NUCLEOTIDE SEQUENCE</scope>
</reference>
<evidence type="ECO:0000256" key="1">
    <source>
        <dbReference type="SAM" id="MobiDB-lite"/>
    </source>
</evidence>
<feature type="region of interest" description="Disordered" evidence="1">
    <location>
        <begin position="1"/>
        <end position="22"/>
    </location>
</feature>